<evidence type="ECO:0000313" key="2">
    <source>
        <dbReference type="Proteomes" id="UP001642260"/>
    </source>
</evidence>
<proteinExistence type="predicted"/>
<accession>A0ABC8J360</accession>
<dbReference type="AlphaFoldDB" id="A0ABC8J360"/>
<dbReference type="EMBL" id="CAKOAT010071710">
    <property type="protein sequence ID" value="CAH8310329.1"/>
    <property type="molecule type" value="Genomic_DNA"/>
</dbReference>
<evidence type="ECO:0000313" key="1">
    <source>
        <dbReference type="EMBL" id="CAH8310329.1"/>
    </source>
</evidence>
<keyword evidence="2" id="KW-1185">Reference proteome</keyword>
<organism evidence="1 2">
    <name type="scientific">Eruca vesicaria subsp. sativa</name>
    <name type="common">Garden rocket</name>
    <name type="synonym">Eruca sativa</name>
    <dbReference type="NCBI Taxonomy" id="29727"/>
    <lineage>
        <taxon>Eukaryota</taxon>
        <taxon>Viridiplantae</taxon>
        <taxon>Streptophyta</taxon>
        <taxon>Embryophyta</taxon>
        <taxon>Tracheophyta</taxon>
        <taxon>Spermatophyta</taxon>
        <taxon>Magnoliopsida</taxon>
        <taxon>eudicotyledons</taxon>
        <taxon>Gunneridae</taxon>
        <taxon>Pentapetalae</taxon>
        <taxon>rosids</taxon>
        <taxon>malvids</taxon>
        <taxon>Brassicales</taxon>
        <taxon>Brassicaceae</taxon>
        <taxon>Brassiceae</taxon>
        <taxon>Eruca</taxon>
    </lineage>
</organism>
<sequence>MGRGISYDQSRANVSSSEIYDLFVTLTLLLEDVKAGTQILPSQFLKANGVNKFWKNITILAENKAELSGYLLSGGGTIALENGGRGEANDIKAR</sequence>
<gene>
    <name evidence="1" type="ORF">ERUC_LOCUS5679</name>
</gene>
<reference evidence="1 2" key="1">
    <citation type="submission" date="2022-03" db="EMBL/GenBank/DDBJ databases">
        <authorList>
            <person name="Macdonald S."/>
            <person name="Ahmed S."/>
            <person name="Newling K."/>
        </authorList>
    </citation>
    <scope>NUCLEOTIDE SEQUENCE [LARGE SCALE GENOMIC DNA]</scope>
</reference>
<name>A0ABC8J360_ERUVS</name>
<dbReference type="Proteomes" id="UP001642260">
    <property type="component" value="Unassembled WGS sequence"/>
</dbReference>
<comment type="caution">
    <text evidence="1">The sequence shown here is derived from an EMBL/GenBank/DDBJ whole genome shotgun (WGS) entry which is preliminary data.</text>
</comment>
<protein>
    <submittedName>
        <fullName evidence="1">Uncharacterized protein</fullName>
    </submittedName>
</protein>